<organism evidence="1 2">
    <name type="scientific">Candidatus Segetimicrobium genomatis</name>
    <dbReference type="NCBI Taxonomy" id="2569760"/>
    <lineage>
        <taxon>Bacteria</taxon>
        <taxon>Bacillati</taxon>
        <taxon>Candidatus Sysuimicrobiota</taxon>
        <taxon>Candidatus Sysuimicrobiia</taxon>
        <taxon>Candidatus Sysuimicrobiales</taxon>
        <taxon>Candidatus Segetimicrobiaceae</taxon>
        <taxon>Candidatus Segetimicrobium</taxon>
    </lineage>
</organism>
<feature type="non-terminal residue" evidence="1">
    <location>
        <position position="84"/>
    </location>
</feature>
<sequence length="84" mass="9036">MTLYDLLPLLRQQEPYNRLLDAIRRGSHPWVVGPAGAEKAYLLAALAEDLAVPGPAATAPEQRGVADPEQRRGAVLLVTPSHDA</sequence>
<accession>A0A537LK64</accession>
<evidence type="ECO:0000313" key="2">
    <source>
        <dbReference type="Proteomes" id="UP000318661"/>
    </source>
</evidence>
<dbReference type="EMBL" id="VBAJ01000105">
    <property type="protein sequence ID" value="TMJ08362.1"/>
    <property type="molecule type" value="Genomic_DNA"/>
</dbReference>
<protein>
    <submittedName>
        <fullName evidence="1">Uncharacterized protein</fullName>
    </submittedName>
</protein>
<proteinExistence type="predicted"/>
<evidence type="ECO:0000313" key="1">
    <source>
        <dbReference type="EMBL" id="TMJ08362.1"/>
    </source>
</evidence>
<gene>
    <name evidence="1" type="ORF">E6G99_04570</name>
</gene>
<name>A0A537LK64_9BACT</name>
<reference evidence="1 2" key="1">
    <citation type="journal article" date="2019" name="Nat. Microbiol.">
        <title>Mediterranean grassland soil C-N compound turnover is dependent on rainfall and depth, and is mediated by genomically divergent microorganisms.</title>
        <authorList>
            <person name="Diamond S."/>
            <person name="Andeer P.F."/>
            <person name="Li Z."/>
            <person name="Crits-Christoph A."/>
            <person name="Burstein D."/>
            <person name="Anantharaman K."/>
            <person name="Lane K.R."/>
            <person name="Thomas B.C."/>
            <person name="Pan C."/>
            <person name="Northen T.R."/>
            <person name="Banfield J.F."/>
        </authorList>
    </citation>
    <scope>NUCLEOTIDE SEQUENCE [LARGE SCALE GENOMIC DNA]</scope>
    <source>
        <strain evidence="1">NP_2</strain>
    </source>
</reference>
<dbReference type="AlphaFoldDB" id="A0A537LK64"/>
<comment type="caution">
    <text evidence="1">The sequence shown here is derived from an EMBL/GenBank/DDBJ whole genome shotgun (WGS) entry which is preliminary data.</text>
</comment>
<dbReference type="Proteomes" id="UP000318661">
    <property type="component" value="Unassembled WGS sequence"/>
</dbReference>